<protein>
    <submittedName>
        <fullName evidence="1">Uncharacterized protein</fullName>
    </submittedName>
</protein>
<proteinExistence type="predicted"/>
<organism evidence="1 2">
    <name type="scientific">Roseimaritima multifibrata</name>
    <dbReference type="NCBI Taxonomy" id="1930274"/>
    <lineage>
        <taxon>Bacteria</taxon>
        <taxon>Pseudomonadati</taxon>
        <taxon>Planctomycetota</taxon>
        <taxon>Planctomycetia</taxon>
        <taxon>Pirellulales</taxon>
        <taxon>Pirellulaceae</taxon>
        <taxon>Roseimaritima</taxon>
    </lineage>
</organism>
<accession>A0A517M997</accession>
<keyword evidence="2" id="KW-1185">Reference proteome</keyword>
<reference evidence="1 2" key="1">
    <citation type="submission" date="2019-02" db="EMBL/GenBank/DDBJ databases">
        <title>Deep-cultivation of Planctomycetes and their phenomic and genomic characterization uncovers novel biology.</title>
        <authorList>
            <person name="Wiegand S."/>
            <person name="Jogler M."/>
            <person name="Boedeker C."/>
            <person name="Pinto D."/>
            <person name="Vollmers J."/>
            <person name="Rivas-Marin E."/>
            <person name="Kohn T."/>
            <person name="Peeters S.H."/>
            <person name="Heuer A."/>
            <person name="Rast P."/>
            <person name="Oberbeckmann S."/>
            <person name="Bunk B."/>
            <person name="Jeske O."/>
            <person name="Meyerdierks A."/>
            <person name="Storesund J.E."/>
            <person name="Kallscheuer N."/>
            <person name="Luecker S."/>
            <person name="Lage O.M."/>
            <person name="Pohl T."/>
            <person name="Merkel B.J."/>
            <person name="Hornburger P."/>
            <person name="Mueller R.-W."/>
            <person name="Bruemmer F."/>
            <person name="Labrenz M."/>
            <person name="Spormann A.M."/>
            <person name="Op den Camp H."/>
            <person name="Overmann J."/>
            <person name="Amann R."/>
            <person name="Jetten M.S.M."/>
            <person name="Mascher T."/>
            <person name="Medema M.H."/>
            <person name="Devos D.P."/>
            <person name="Kaster A.-K."/>
            <person name="Ovreas L."/>
            <person name="Rohde M."/>
            <person name="Galperin M.Y."/>
            <person name="Jogler C."/>
        </authorList>
    </citation>
    <scope>NUCLEOTIDE SEQUENCE [LARGE SCALE GENOMIC DNA]</scope>
    <source>
        <strain evidence="1 2">FF011L</strain>
    </source>
</reference>
<evidence type="ECO:0000313" key="1">
    <source>
        <dbReference type="EMBL" id="QDS91468.1"/>
    </source>
</evidence>
<dbReference type="EMBL" id="CP036262">
    <property type="protein sequence ID" value="QDS91468.1"/>
    <property type="molecule type" value="Genomic_DNA"/>
</dbReference>
<dbReference type="KEGG" id="rml:FF011L_01980"/>
<evidence type="ECO:0000313" key="2">
    <source>
        <dbReference type="Proteomes" id="UP000320672"/>
    </source>
</evidence>
<sequence>MPRHHVEETFMCSLFGGRHVVIAGCEWGPLGVRIRALWSAKPFAGRGL</sequence>
<gene>
    <name evidence="1" type="ORF">FF011L_01980</name>
</gene>
<name>A0A517M997_9BACT</name>
<dbReference type="Proteomes" id="UP000320672">
    <property type="component" value="Chromosome"/>
</dbReference>
<dbReference type="AlphaFoldDB" id="A0A517M997"/>